<evidence type="ECO:0000259" key="1">
    <source>
        <dbReference type="Pfam" id="PF08585"/>
    </source>
</evidence>
<comment type="caution">
    <text evidence="2">The sequence shown here is derived from an EMBL/GenBank/DDBJ whole genome shotgun (WGS) entry which is preliminary data.</text>
</comment>
<dbReference type="AlphaFoldDB" id="A0A4Q2DWH6"/>
<dbReference type="Gene3D" id="2.40.50.770">
    <property type="entry name" value="RecQ-mediated genome instability protein Rmi1, C-terminal domain"/>
    <property type="match status" value="1"/>
</dbReference>
<organism evidence="2 3">
    <name type="scientific">Candolleomyces aberdarensis</name>
    <dbReference type="NCBI Taxonomy" id="2316362"/>
    <lineage>
        <taxon>Eukaryota</taxon>
        <taxon>Fungi</taxon>
        <taxon>Dikarya</taxon>
        <taxon>Basidiomycota</taxon>
        <taxon>Agaricomycotina</taxon>
        <taxon>Agaricomycetes</taxon>
        <taxon>Agaricomycetidae</taxon>
        <taxon>Agaricales</taxon>
        <taxon>Agaricineae</taxon>
        <taxon>Psathyrellaceae</taxon>
        <taxon>Candolleomyces</taxon>
    </lineage>
</organism>
<dbReference type="OrthoDB" id="341511at2759"/>
<gene>
    <name evidence="2" type="ORF">EST38_g2530</name>
</gene>
<sequence length="135" mass="14913">MQPGTGLPRDLELGTKDLVLQGPIVLEVTHMVELGVSPFEIEKIRLERETIMLSHYTSALKSCSRPSVSSISDWEFALPAYPKKTLRVYLTDGVTEIAAVELEPLPYLSLSHSTVGMKVIFLLNLVSPLIYLTGT</sequence>
<keyword evidence="3" id="KW-1185">Reference proteome</keyword>
<dbReference type="Proteomes" id="UP000290288">
    <property type="component" value="Unassembled WGS sequence"/>
</dbReference>
<evidence type="ECO:0000313" key="2">
    <source>
        <dbReference type="EMBL" id="RXW23305.1"/>
    </source>
</evidence>
<feature type="domain" description="RecQ mediated genome instability protein 1 OB-fold" evidence="1">
    <location>
        <begin position="15"/>
        <end position="120"/>
    </location>
</feature>
<evidence type="ECO:0000313" key="3">
    <source>
        <dbReference type="Proteomes" id="UP000290288"/>
    </source>
</evidence>
<dbReference type="EMBL" id="SDEE01000045">
    <property type="protein sequence ID" value="RXW23305.1"/>
    <property type="molecule type" value="Genomic_DNA"/>
</dbReference>
<dbReference type="InterPro" id="IPR013894">
    <property type="entry name" value="RMI1_OB"/>
</dbReference>
<name>A0A4Q2DWH6_9AGAR</name>
<dbReference type="Pfam" id="PF08585">
    <property type="entry name" value="RMI1_N_C"/>
    <property type="match status" value="1"/>
</dbReference>
<protein>
    <recommendedName>
        <fullName evidence="1">RecQ mediated genome instability protein 1 OB-fold domain-containing protein</fullName>
    </recommendedName>
</protein>
<dbReference type="InterPro" id="IPR042470">
    <property type="entry name" value="RMI1_N_C_sf"/>
</dbReference>
<accession>A0A4Q2DWH6</accession>
<reference evidence="2 3" key="1">
    <citation type="submission" date="2019-01" db="EMBL/GenBank/DDBJ databases">
        <title>Draft genome sequence of Psathyrella aberdarensis IHI B618.</title>
        <authorList>
            <person name="Buettner E."/>
            <person name="Kellner H."/>
        </authorList>
    </citation>
    <scope>NUCLEOTIDE SEQUENCE [LARGE SCALE GENOMIC DNA]</scope>
    <source>
        <strain evidence="2 3">IHI B618</strain>
    </source>
</reference>
<proteinExistence type="predicted"/>